<accession>A0A075AV47</accession>
<dbReference type="EMBL" id="KE561154">
    <property type="protein sequence ID" value="EPZ32434.1"/>
    <property type="molecule type" value="Genomic_DNA"/>
</dbReference>
<dbReference type="EMBL" id="ML004985">
    <property type="protein sequence ID" value="RKP21129.1"/>
    <property type="molecule type" value="Genomic_DNA"/>
</dbReference>
<dbReference type="HOGENOM" id="CLU_850090_0_0_1"/>
<evidence type="ECO:0000313" key="4">
    <source>
        <dbReference type="Proteomes" id="UP000281549"/>
    </source>
</evidence>
<evidence type="ECO:0000313" key="1">
    <source>
        <dbReference type="EMBL" id="EPZ32434.1"/>
    </source>
</evidence>
<organism evidence="1 3">
    <name type="scientific">Rozella allomycis (strain CSF55)</name>
    <dbReference type="NCBI Taxonomy" id="988480"/>
    <lineage>
        <taxon>Eukaryota</taxon>
        <taxon>Fungi</taxon>
        <taxon>Fungi incertae sedis</taxon>
        <taxon>Cryptomycota</taxon>
        <taxon>Cryptomycota incertae sedis</taxon>
        <taxon>Rozella</taxon>
    </lineage>
</organism>
<dbReference type="OrthoDB" id="71599at2759"/>
<sequence>MKEATKPTALQKLINEQKGFTVYKSGQTFMLHVFWEAPNRDAAERLLEALNRCAIATYRDTPCVPTYFFRISNNDANLYGDAPKLVKDHAQLAAAIKKLGLGVPRAAVLSDLAKRNLDPKYLDLDLLAELPPPLQGQKPVAIEFTELYLDERAFMQHAGSRDYLDAYGTVMSPGLSNRIPTTLRFGNPTQDMIEKILEPMLREQVTCLSSDSTIWNQPGRFSKDHFVVSVDYESVMFDSYVFSSMYQNECVWSVRFRHPIRDNVTRLMTLLIWDEEKSTHLFKEITDANPIQGEIYAANEELEKKIQLFLHGNTKLVVNNDRKAGYLLHAKVSELVCES</sequence>
<keyword evidence="3" id="KW-1185">Reference proteome</keyword>
<reference evidence="2" key="3">
    <citation type="submission" date="2018-08" db="EMBL/GenBank/DDBJ databases">
        <title>Leveraging single-cell genomics to expand the Fungal Tree of Life.</title>
        <authorList>
            <consortium name="DOE Joint Genome Institute"/>
            <person name="Ahrendt S.R."/>
            <person name="Quandt C.A."/>
            <person name="Ciobanu D."/>
            <person name="Clum A."/>
            <person name="Salamov A."/>
            <person name="Andreopoulos B."/>
            <person name="Cheng J.-F."/>
            <person name="Woyke T."/>
            <person name="Pelin A."/>
            <person name="Henrissat B."/>
            <person name="Reynolds N."/>
            <person name="Benny G.L."/>
            <person name="Smith M.E."/>
            <person name="James T.Y."/>
            <person name="Grigoriev I.V."/>
        </authorList>
    </citation>
    <scope>NUCLEOTIDE SEQUENCE</scope>
    <source>
        <strain evidence="2">CSF55</strain>
    </source>
</reference>
<reference evidence="1 3" key="1">
    <citation type="journal article" date="2013" name="Curr. Biol.">
        <title>Shared signatures of parasitism and phylogenomics unite Cryptomycota and microsporidia.</title>
        <authorList>
            <person name="James T.Y."/>
            <person name="Pelin A."/>
            <person name="Bonen L."/>
            <person name="Ahrendt S."/>
            <person name="Sain D."/>
            <person name="Corradi N."/>
            <person name="Stajich J.E."/>
        </authorList>
    </citation>
    <scope>NUCLEOTIDE SEQUENCE [LARGE SCALE GENOMIC DNA]</scope>
    <source>
        <strain evidence="1">CSF55</strain>
        <strain evidence="1">CSF55</strain>
    </source>
</reference>
<dbReference type="AlphaFoldDB" id="A0A075AV47"/>
<reference evidence="4" key="2">
    <citation type="journal article" date="2018" name="Nat. Microbiol.">
        <title>Leveraging single-cell genomics to expand the fungal tree of life.</title>
        <authorList>
            <person name="Ahrendt S.R."/>
            <person name="Quandt C.A."/>
            <person name="Ciobanu D."/>
            <person name="Clum A."/>
            <person name="Salamov A."/>
            <person name="Andreopoulos B."/>
            <person name="Cheng J.F."/>
            <person name="Woyke T."/>
            <person name="Pelin A."/>
            <person name="Henrissat B."/>
            <person name="Reynolds N.K."/>
            <person name="Benny G.L."/>
            <person name="Smith M.E."/>
            <person name="James T.Y."/>
            <person name="Grigoriev I.V."/>
        </authorList>
    </citation>
    <scope>NUCLEOTIDE SEQUENCE [LARGE SCALE GENOMIC DNA]</scope>
    <source>
        <strain evidence="4">CSF55</strain>
    </source>
</reference>
<protein>
    <submittedName>
        <fullName evidence="1">Uncharacterized protein</fullName>
    </submittedName>
</protein>
<evidence type="ECO:0000313" key="2">
    <source>
        <dbReference type="EMBL" id="RKP21129.1"/>
    </source>
</evidence>
<gene>
    <name evidence="1" type="ORF">O9G_001336</name>
    <name evidence="2" type="ORF">ROZALSC1DRAFT_27441</name>
</gene>
<dbReference type="Proteomes" id="UP000030755">
    <property type="component" value="Unassembled WGS sequence"/>
</dbReference>
<dbReference type="Proteomes" id="UP000281549">
    <property type="component" value="Unassembled WGS sequence"/>
</dbReference>
<name>A0A075AV47_ROZAC</name>
<proteinExistence type="predicted"/>
<evidence type="ECO:0000313" key="3">
    <source>
        <dbReference type="Proteomes" id="UP000030755"/>
    </source>
</evidence>